<dbReference type="EMBL" id="HBEW01004957">
    <property type="protein sequence ID" value="CAD8583011.1"/>
    <property type="molecule type" value="Transcribed_RNA"/>
</dbReference>
<keyword evidence="4" id="KW-0812">Transmembrane</keyword>
<evidence type="ECO:0000256" key="11">
    <source>
        <dbReference type="ARBA" id="ARBA00060470"/>
    </source>
</evidence>
<dbReference type="FunFam" id="1.10.260.100:FF:000008">
    <property type="entry name" value="Protein TIC 40, chloroplastic"/>
    <property type="match status" value="1"/>
</dbReference>
<dbReference type="PANTHER" id="PTHR47296">
    <property type="entry name" value="PROTEIN TIC 40, CHLOROPLASTIC"/>
    <property type="match status" value="1"/>
</dbReference>
<evidence type="ECO:0000256" key="13">
    <source>
        <dbReference type="ARBA" id="ARBA00082202"/>
    </source>
</evidence>
<evidence type="ECO:0000313" key="16">
    <source>
        <dbReference type="EMBL" id="CAD8583011.1"/>
    </source>
</evidence>
<dbReference type="AlphaFoldDB" id="A0A6U0EAA9"/>
<dbReference type="GO" id="GO:0009706">
    <property type="term" value="C:chloroplast inner membrane"/>
    <property type="evidence" value="ECO:0007669"/>
    <property type="project" value="UniProtKB-SubCell"/>
</dbReference>
<evidence type="ECO:0000256" key="6">
    <source>
        <dbReference type="ARBA" id="ARBA00022927"/>
    </source>
</evidence>
<dbReference type="GO" id="GO:0009658">
    <property type="term" value="P:chloroplast organization"/>
    <property type="evidence" value="ECO:0007669"/>
    <property type="project" value="TreeGrafter"/>
</dbReference>
<feature type="compositionally biased region" description="Low complexity" evidence="14">
    <location>
        <begin position="34"/>
        <end position="57"/>
    </location>
</feature>
<evidence type="ECO:0000256" key="4">
    <source>
        <dbReference type="ARBA" id="ARBA00022692"/>
    </source>
</evidence>
<feature type="region of interest" description="Disordered" evidence="14">
    <location>
        <begin position="1"/>
        <end position="116"/>
    </location>
</feature>
<dbReference type="GO" id="GO:0009535">
    <property type="term" value="C:chloroplast thylakoid membrane"/>
    <property type="evidence" value="ECO:0007669"/>
    <property type="project" value="TreeGrafter"/>
</dbReference>
<keyword evidence="1" id="KW-0813">Transport</keyword>
<keyword evidence="9" id="KW-0472">Membrane</keyword>
<reference evidence="16" key="1">
    <citation type="submission" date="2021-01" db="EMBL/GenBank/DDBJ databases">
        <authorList>
            <person name="Corre E."/>
            <person name="Pelletier E."/>
            <person name="Niang G."/>
            <person name="Scheremetjew M."/>
            <person name="Finn R."/>
            <person name="Kale V."/>
            <person name="Holt S."/>
            <person name="Cochrane G."/>
            <person name="Meng A."/>
            <person name="Brown T."/>
            <person name="Cohen L."/>
        </authorList>
    </citation>
    <scope>NUCLEOTIDE SEQUENCE</scope>
    <source>
        <strain evidence="16">Clade-D-RCC2572</strain>
    </source>
</reference>
<sequence length="267" mass="28171">MGGGFPPFPASAKPAVDVTPSPPKPAAPKPAAPKPAAAAAATATPAAGRGSAAATRPTEPELRDVSPSPSVASEFGGFADEVVEATPVSSSPFFDDSNDEPLMGSSEGAGAFEEEPSEEDIEYMQNMIRNPEMQKLMYPYLPEFMRNPETFEMLLSNPQYKDQLKDIMKQMKGSGVGGGMGGGMPDINSPEVQEQFAAMGMKPEDVLTQIMSDPELAAAFQNPKVQAAVMDCSTNPMNITKYQNDPEIMGTFEKLAALFPQAGPGGM</sequence>
<evidence type="ECO:0000256" key="9">
    <source>
        <dbReference type="ARBA" id="ARBA00023136"/>
    </source>
</evidence>
<proteinExistence type="predicted"/>
<dbReference type="Gene3D" id="1.10.260.100">
    <property type="match status" value="1"/>
</dbReference>
<feature type="compositionally biased region" description="Pro residues" evidence="14">
    <location>
        <begin position="20"/>
        <end position="33"/>
    </location>
</feature>
<comment type="subcellular location">
    <subcellularLocation>
        <location evidence="11">Plastid</location>
        <location evidence="11">Chloroplast inner membrane</location>
        <topology evidence="11">Single-pass membrane protein</topology>
    </subcellularLocation>
</comment>
<dbReference type="InterPro" id="IPR041243">
    <property type="entry name" value="STI1/HOP_DP"/>
</dbReference>
<evidence type="ECO:0000256" key="12">
    <source>
        <dbReference type="ARBA" id="ARBA00070821"/>
    </source>
</evidence>
<accession>A0A6U0EAA9</accession>
<gene>
    <name evidence="16" type="ORF">OMED0929_LOCUS4161</name>
</gene>
<keyword evidence="3" id="KW-0934">Plastid</keyword>
<dbReference type="SMART" id="SM00727">
    <property type="entry name" value="STI1"/>
    <property type="match status" value="2"/>
</dbReference>
<evidence type="ECO:0000256" key="10">
    <source>
        <dbReference type="ARBA" id="ARBA00056414"/>
    </source>
</evidence>
<feature type="domain" description="STI1" evidence="15">
    <location>
        <begin position="213"/>
        <end position="252"/>
    </location>
</feature>
<evidence type="ECO:0000259" key="15">
    <source>
        <dbReference type="SMART" id="SM00727"/>
    </source>
</evidence>
<dbReference type="InterPro" id="IPR006636">
    <property type="entry name" value="STI1_HS-bd"/>
</dbReference>
<evidence type="ECO:0000256" key="5">
    <source>
        <dbReference type="ARBA" id="ARBA00022737"/>
    </source>
</evidence>
<keyword evidence="7" id="KW-0809">Transit peptide</keyword>
<protein>
    <recommendedName>
        <fullName evidence="12">Protein TIC 40, chloroplastic</fullName>
    </recommendedName>
    <alternativeName>
        <fullName evidence="13">Translocon at the inner envelope membrane of chloroplasts 40</fullName>
    </alternativeName>
</protein>
<evidence type="ECO:0000256" key="14">
    <source>
        <dbReference type="SAM" id="MobiDB-lite"/>
    </source>
</evidence>
<dbReference type="Pfam" id="PF17830">
    <property type="entry name" value="STI1-HOP_DP"/>
    <property type="match status" value="1"/>
</dbReference>
<name>A0A6U0EAA9_9CHLO</name>
<evidence type="ECO:0000256" key="8">
    <source>
        <dbReference type="ARBA" id="ARBA00022989"/>
    </source>
</evidence>
<comment type="function">
    <text evidence="10">Involved in protein precursor import into chloroplasts. Part of the motor complex consisting of a co-chaperone (TIC40) and a chaperone (HSP93) associated with the import channel (TIC110). Causes the release of bound transit peptides from TIC110 and stimulates ATP hydrolysis by HSP93. Involved in reinsertion of proteins from the chloroplast stroma into the inner membrane.</text>
</comment>
<evidence type="ECO:0000256" key="2">
    <source>
        <dbReference type="ARBA" id="ARBA00022528"/>
    </source>
</evidence>
<evidence type="ECO:0000256" key="1">
    <source>
        <dbReference type="ARBA" id="ARBA00022448"/>
    </source>
</evidence>
<evidence type="ECO:0000256" key="3">
    <source>
        <dbReference type="ARBA" id="ARBA00022640"/>
    </source>
</evidence>
<keyword evidence="6" id="KW-0653">Protein transport</keyword>
<evidence type="ECO:0000256" key="7">
    <source>
        <dbReference type="ARBA" id="ARBA00022946"/>
    </source>
</evidence>
<dbReference type="GO" id="GO:0045037">
    <property type="term" value="P:protein import into chloroplast stroma"/>
    <property type="evidence" value="ECO:0007669"/>
    <property type="project" value="TreeGrafter"/>
</dbReference>
<dbReference type="PANTHER" id="PTHR47296:SF1">
    <property type="entry name" value="PROTEIN TIC 40, CHLOROPLASTIC"/>
    <property type="match status" value="1"/>
</dbReference>
<feature type="domain" description="STI1" evidence="15">
    <location>
        <begin position="130"/>
        <end position="164"/>
    </location>
</feature>
<keyword evidence="2" id="KW-0150">Chloroplast</keyword>
<keyword evidence="5" id="KW-0677">Repeat</keyword>
<organism evidence="16">
    <name type="scientific">Ostreococcus mediterraneus</name>
    <dbReference type="NCBI Taxonomy" id="1486918"/>
    <lineage>
        <taxon>Eukaryota</taxon>
        <taxon>Viridiplantae</taxon>
        <taxon>Chlorophyta</taxon>
        <taxon>Mamiellophyceae</taxon>
        <taxon>Mamiellales</taxon>
        <taxon>Bathycoccaceae</taxon>
        <taxon>Ostreococcus</taxon>
    </lineage>
</organism>
<keyword evidence="8" id="KW-1133">Transmembrane helix</keyword>